<dbReference type="Gene3D" id="3.40.50.150">
    <property type="entry name" value="Vaccinia Virus protein VP39"/>
    <property type="match status" value="1"/>
</dbReference>
<evidence type="ECO:0000313" key="3">
    <source>
        <dbReference type="Proteomes" id="UP001220324"/>
    </source>
</evidence>
<evidence type="ECO:0000313" key="2">
    <source>
        <dbReference type="EMBL" id="KAJ5541753.1"/>
    </source>
</evidence>
<organism evidence="2 3">
    <name type="scientific">Penicillium frequentans</name>
    <dbReference type="NCBI Taxonomy" id="3151616"/>
    <lineage>
        <taxon>Eukaryota</taxon>
        <taxon>Fungi</taxon>
        <taxon>Dikarya</taxon>
        <taxon>Ascomycota</taxon>
        <taxon>Pezizomycotina</taxon>
        <taxon>Eurotiomycetes</taxon>
        <taxon>Eurotiomycetidae</taxon>
        <taxon>Eurotiales</taxon>
        <taxon>Aspergillaceae</taxon>
        <taxon>Penicillium</taxon>
    </lineage>
</organism>
<feature type="domain" description="Ribosomal RNA methyltransferase FtsJ" evidence="1">
    <location>
        <begin position="67"/>
        <end position="259"/>
    </location>
</feature>
<reference evidence="2 3" key="1">
    <citation type="journal article" date="2023" name="IMA Fungus">
        <title>Comparative genomic study of the Penicillium genus elucidates a diverse pangenome and 15 lateral gene transfer events.</title>
        <authorList>
            <person name="Petersen C."/>
            <person name="Sorensen T."/>
            <person name="Nielsen M.R."/>
            <person name="Sondergaard T.E."/>
            <person name="Sorensen J.L."/>
            <person name="Fitzpatrick D.A."/>
            <person name="Frisvad J.C."/>
            <person name="Nielsen K.L."/>
        </authorList>
    </citation>
    <scope>NUCLEOTIDE SEQUENCE [LARGE SCALE GENOMIC DNA]</scope>
    <source>
        <strain evidence="2 3">IBT 35679</strain>
    </source>
</reference>
<dbReference type="InterPro" id="IPR029063">
    <property type="entry name" value="SAM-dependent_MTases_sf"/>
</dbReference>
<name>A0AAD6CZE1_9EURO</name>
<dbReference type="GO" id="GO:0008168">
    <property type="term" value="F:methyltransferase activity"/>
    <property type="evidence" value="ECO:0007669"/>
    <property type="project" value="InterPro"/>
</dbReference>
<dbReference type="EMBL" id="JAQIZZ010000005">
    <property type="protein sequence ID" value="KAJ5541753.1"/>
    <property type="molecule type" value="Genomic_DNA"/>
</dbReference>
<comment type="caution">
    <text evidence="2">The sequence shown here is derived from an EMBL/GenBank/DDBJ whole genome shotgun (WGS) entry which is preliminary data.</text>
</comment>
<dbReference type="SUPFAM" id="SSF53335">
    <property type="entry name" value="S-adenosyl-L-methionine-dependent methyltransferases"/>
    <property type="match status" value="1"/>
</dbReference>
<dbReference type="AlphaFoldDB" id="A0AAD6CZE1"/>
<proteinExistence type="predicted"/>
<dbReference type="Pfam" id="PF01728">
    <property type="entry name" value="FtsJ"/>
    <property type="match status" value="1"/>
</dbReference>
<keyword evidence="3" id="KW-1185">Reference proteome</keyword>
<protein>
    <recommendedName>
        <fullName evidence="1">Ribosomal RNA methyltransferase FtsJ domain-containing protein</fullName>
    </recommendedName>
</protein>
<sequence length="357" mass="40394">MVESTQLWMDFVSSNQTYRELKDLKERGWNNQDGDRFFEERRRTASNPTQSKRESFYQMTCHVGSGLAEGTDIFKSKSTGLKVLDLGMAPGGFTTAAADNLLEPLIDGITLPPQIGGYEVLAKRYCQRIIYADITMYSTEMGYEGPIPDGHPDATRFDTSRPLLDNTYDIVICGGAVGRDHRREGYRQNCEGTRLTVSQMVFAMNHLTTGGSMVLLLHRVEAWDTVCILHAFNQFSDIQLYKHPKCHAIKSSFYLVAKNVDLEHPVAKQSVSYWRNLWGYLTFKEFEDVPLPDSDSSLQGSDDAHVQSMIDDFGPQFQKIAQPVWKCQAKALRKQPFTKRLQNECSAAIQRQIGGVH</sequence>
<dbReference type="GO" id="GO:0032259">
    <property type="term" value="P:methylation"/>
    <property type="evidence" value="ECO:0007669"/>
    <property type="project" value="InterPro"/>
</dbReference>
<evidence type="ECO:0000259" key="1">
    <source>
        <dbReference type="Pfam" id="PF01728"/>
    </source>
</evidence>
<dbReference type="Proteomes" id="UP001220324">
    <property type="component" value="Unassembled WGS sequence"/>
</dbReference>
<accession>A0AAD6CZE1</accession>
<dbReference type="InterPro" id="IPR002877">
    <property type="entry name" value="RNA_MeTrfase_FtsJ_dom"/>
</dbReference>
<gene>
    <name evidence="2" type="ORF">N7494_006829</name>
</gene>